<dbReference type="SUPFAM" id="SSF51261">
    <property type="entry name" value="Duplicated hybrid motif"/>
    <property type="match status" value="1"/>
</dbReference>
<dbReference type="RefSeq" id="WP_009726140.1">
    <property type="nucleotide sequence ID" value="NZ_APHR01000027.1"/>
</dbReference>
<accession>M7P1M1</accession>
<dbReference type="InterPro" id="IPR011055">
    <property type="entry name" value="Dup_hybrid_motif"/>
</dbReference>
<name>M7P1M1_9GAMM</name>
<evidence type="ECO:0000259" key="2">
    <source>
        <dbReference type="Pfam" id="PF01551"/>
    </source>
</evidence>
<keyword evidence="1" id="KW-1133">Transmembrane helix</keyword>
<dbReference type="FunFam" id="2.70.70.10:FF:000006">
    <property type="entry name" value="M23 family peptidase"/>
    <property type="match status" value="1"/>
</dbReference>
<dbReference type="OrthoDB" id="9815245at2"/>
<comment type="caution">
    <text evidence="3">The sequence shown here is derived from an EMBL/GenBank/DDBJ whole genome shotgun (WGS) entry which is preliminary data.</text>
</comment>
<dbReference type="PANTHER" id="PTHR21666:SF291">
    <property type="entry name" value="STAGE II SPORULATION PROTEIN Q"/>
    <property type="match status" value="1"/>
</dbReference>
<protein>
    <submittedName>
        <fullName evidence="3">Peptidase</fullName>
    </submittedName>
</protein>
<feature type="transmembrane region" description="Helical" evidence="1">
    <location>
        <begin position="21"/>
        <end position="44"/>
    </location>
</feature>
<dbReference type="Proteomes" id="UP000012019">
    <property type="component" value="Unassembled WGS sequence"/>
</dbReference>
<evidence type="ECO:0000256" key="1">
    <source>
        <dbReference type="SAM" id="Phobius"/>
    </source>
</evidence>
<dbReference type="PANTHER" id="PTHR21666">
    <property type="entry name" value="PEPTIDASE-RELATED"/>
    <property type="match status" value="1"/>
</dbReference>
<dbReference type="InterPro" id="IPR016047">
    <property type="entry name" value="M23ase_b-sheet_dom"/>
</dbReference>
<dbReference type="eggNOG" id="COG0739">
    <property type="taxonomic scope" value="Bacteria"/>
</dbReference>
<evidence type="ECO:0000313" key="3">
    <source>
        <dbReference type="EMBL" id="EMR13352.1"/>
    </source>
</evidence>
<evidence type="ECO:0000313" key="4">
    <source>
        <dbReference type="Proteomes" id="UP000012019"/>
    </source>
</evidence>
<dbReference type="InterPro" id="IPR050570">
    <property type="entry name" value="Cell_wall_metabolism_enzyme"/>
</dbReference>
<dbReference type="Pfam" id="PF01551">
    <property type="entry name" value="Peptidase_M23"/>
    <property type="match status" value="1"/>
</dbReference>
<dbReference type="STRING" id="1286106.MPL1_05674"/>
<dbReference type="Gene3D" id="2.70.70.10">
    <property type="entry name" value="Glucose Permease (Domain IIA)"/>
    <property type="match status" value="1"/>
</dbReference>
<keyword evidence="4" id="KW-1185">Reference proteome</keyword>
<sequence>MQVIIISANKTGHRHWHLTPLRLTLIALTLLTLLGLSAISLHHWSQQRSLPASSPDYLPTFTYTPRLSQPAPRLSEQDSIHGFYAKQLGGLQAEAIRLKVLSERLAEVAGLDISEFMLDEPAGVGGIEFSGDWLSSHEFEQGLDWLSAAFSAQGTRLSSLQDFLITNDNITSAIPFGKPVPEDKTWLSSFYGQRVDPFSGRKAFHRGLDFAGREGTTVHAVADGIVSWSGMRGDYGGLIEIDHGNGYVTRYAHNKTLKVEPGERVSRGQVIALMGSTGRSTAPHVHYEVIRDGKPVNPYNYLN</sequence>
<proteinExistence type="predicted"/>
<organism evidence="3 4">
    <name type="scientific">Methylophaga lonarensis MPL</name>
    <dbReference type="NCBI Taxonomy" id="1286106"/>
    <lineage>
        <taxon>Bacteria</taxon>
        <taxon>Pseudomonadati</taxon>
        <taxon>Pseudomonadota</taxon>
        <taxon>Gammaproteobacteria</taxon>
        <taxon>Thiotrichales</taxon>
        <taxon>Piscirickettsiaceae</taxon>
        <taxon>Methylophaga</taxon>
    </lineage>
</organism>
<keyword evidence="1" id="KW-0812">Transmembrane</keyword>
<dbReference type="CDD" id="cd12797">
    <property type="entry name" value="M23_peptidase"/>
    <property type="match status" value="1"/>
</dbReference>
<dbReference type="EMBL" id="APHR01000027">
    <property type="protein sequence ID" value="EMR13352.1"/>
    <property type="molecule type" value="Genomic_DNA"/>
</dbReference>
<reference evidence="3 4" key="1">
    <citation type="journal article" date="2013" name="Genome Announc.">
        <title>Draft Genome Sequence of Methylophaga lonarensis MPLT, a Haloalkaliphilic (Non-Methane-Utilizing) Methylotroph.</title>
        <authorList>
            <person name="Shetty S.A."/>
            <person name="Marathe N.P."/>
            <person name="Munot H."/>
            <person name="Antony C.P."/>
            <person name="Dhotre D.P."/>
            <person name="Murrell J.C."/>
            <person name="Shouche Y.S."/>
        </authorList>
    </citation>
    <scope>NUCLEOTIDE SEQUENCE [LARGE SCALE GENOMIC DNA]</scope>
    <source>
        <strain evidence="3 4">MPL</strain>
    </source>
</reference>
<keyword evidence="1" id="KW-0472">Membrane</keyword>
<gene>
    <name evidence="3" type="ORF">MPL1_05674</name>
</gene>
<dbReference type="PATRIC" id="fig|1286106.3.peg.1138"/>
<dbReference type="AlphaFoldDB" id="M7P1M1"/>
<feature type="domain" description="M23ase beta-sheet core" evidence="2">
    <location>
        <begin position="204"/>
        <end position="298"/>
    </location>
</feature>
<dbReference type="GO" id="GO:0004222">
    <property type="term" value="F:metalloendopeptidase activity"/>
    <property type="evidence" value="ECO:0007669"/>
    <property type="project" value="TreeGrafter"/>
</dbReference>